<name>A0A1E3L528_9BACL</name>
<dbReference type="SUPFAM" id="SSF109854">
    <property type="entry name" value="DinB/YfiT-like putative metalloenzymes"/>
    <property type="match status" value="1"/>
</dbReference>
<dbReference type="Proteomes" id="UP000094578">
    <property type="component" value="Unassembled WGS sequence"/>
</dbReference>
<dbReference type="InterPro" id="IPR034660">
    <property type="entry name" value="DinB/YfiT-like"/>
</dbReference>
<gene>
    <name evidence="2" type="ORF">PTI45_01760</name>
</gene>
<dbReference type="Gene3D" id="1.20.120.450">
    <property type="entry name" value="dinb family like domain"/>
    <property type="match status" value="1"/>
</dbReference>
<evidence type="ECO:0000259" key="1">
    <source>
        <dbReference type="Pfam" id="PF12867"/>
    </source>
</evidence>
<dbReference type="AlphaFoldDB" id="A0A1E3L528"/>
<reference evidence="2 3" key="1">
    <citation type="submission" date="2016-08" db="EMBL/GenBank/DDBJ databases">
        <title>Genome sequencing of Paenibacillus sp. TI45-13ar, isolated from Korean traditional nuruk.</title>
        <authorList>
            <person name="Kim S.-J."/>
        </authorList>
    </citation>
    <scope>NUCLEOTIDE SEQUENCE [LARGE SCALE GENOMIC DNA]</scope>
    <source>
        <strain evidence="2 3">TI45-13ar</strain>
    </source>
</reference>
<dbReference type="InterPro" id="IPR024775">
    <property type="entry name" value="DinB-like"/>
</dbReference>
<comment type="caution">
    <text evidence="2">The sequence shown here is derived from an EMBL/GenBank/DDBJ whole genome shotgun (WGS) entry which is preliminary data.</text>
</comment>
<dbReference type="RefSeq" id="WP_069327192.1">
    <property type="nucleotide sequence ID" value="NZ_MDER01000034.1"/>
</dbReference>
<feature type="domain" description="DinB-like" evidence="1">
    <location>
        <begin position="8"/>
        <end position="157"/>
    </location>
</feature>
<keyword evidence="3" id="KW-1185">Reference proteome</keyword>
<dbReference type="EMBL" id="MDER01000034">
    <property type="protein sequence ID" value="ODP28784.1"/>
    <property type="molecule type" value="Genomic_DNA"/>
</dbReference>
<evidence type="ECO:0000313" key="3">
    <source>
        <dbReference type="Proteomes" id="UP000094578"/>
    </source>
</evidence>
<evidence type="ECO:0000313" key="2">
    <source>
        <dbReference type="EMBL" id="ODP28784.1"/>
    </source>
</evidence>
<dbReference type="Pfam" id="PF12867">
    <property type="entry name" value="DinB_2"/>
    <property type="match status" value="1"/>
</dbReference>
<sequence>MIHPNTIKVRQDIWDFAHSLNENVMNEHSQPDKWTIAQVLEHLYLMEMAITARLRIKVDEENPAPSSMPSIPFHLTLDRNRHTPAPLALVPADKHCTLIELQTRLVRSRELFTELIESIDPVMLEHRTMDHPIFGPLTLQQWTEFIGLHEQRHLEQMREIEAELSQYH</sequence>
<organism evidence="2 3">
    <name type="scientific">Paenibacillus nuruki</name>
    <dbReference type="NCBI Taxonomy" id="1886670"/>
    <lineage>
        <taxon>Bacteria</taxon>
        <taxon>Bacillati</taxon>
        <taxon>Bacillota</taxon>
        <taxon>Bacilli</taxon>
        <taxon>Bacillales</taxon>
        <taxon>Paenibacillaceae</taxon>
        <taxon>Paenibacillus</taxon>
    </lineage>
</organism>
<proteinExistence type="predicted"/>
<dbReference type="STRING" id="1886670.PTI45_01760"/>
<protein>
    <recommendedName>
        <fullName evidence="1">DinB-like domain-containing protein</fullName>
    </recommendedName>
</protein>
<dbReference type="PATRIC" id="fig|1886670.3.peg.1790"/>
<accession>A0A1E3L528</accession>